<feature type="region of interest" description="Disordered" evidence="1">
    <location>
        <begin position="1"/>
        <end position="32"/>
    </location>
</feature>
<evidence type="ECO:0000256" key="1">
    <source>
        <dbReference type="SAM" id="MobiDB-lite"/>
    </source>
</evidence>
<evidence type="ECO:0000313" key="3">
    <source>
        <dbReference type="Proteomes" id="UP000824540"/>
    </source>
</evidence>
<protein>
    <submittedName>
        <fullName evidence="2">Uncharacterized protein</fullName>
    </submittedName>
</protein>
<keyword evidence="3" id="KW-1185">Reference proteome</keyword>
<dbReference type="Proteomes" id="UP000824540">
    <property type="component" value="Unassembled WGS sequence"/>
</dbReference>
<evidence type="ECO:0000313" key="2">
    <source>
        <dbReference type="EMBL" id="KAG9334896.1"/>
    </source>
</evidence>
<accession>A0A8T2N4Q2</accession>
<sequence>MQCWPGARPETPNHNEVKDIGPRRSANDELRTRGKFLSNDRVGDAQRLRCCWKRGIRKKRTSAKALAPQCLKVLIQIKCHFGWVWHNRLAVGPNASESLSVNYTENIHFPFCSAAVT</sequence>
<reference evidence="2" key="1">
    <citation type="thesis" date="2021" institute="BYU ScholarsArchive" country="Provo, UT, USA">
        <title>Applications of and Algorithms for Genome Assembly and Genomic Analyses with an Emphasis on Marine Teleosts.</title>
        <authorList>
            <person name="Pickett B.D."/>
        </authorList>
    </citation>
    <scope>NUCLEOTIDE SEQUENCE</scope>
    <source>
        <strain evidence="2">HI-2016</strain>
    </source>
</reference>
<organism evidence="2 3">
    <name type="scientific">Albula glossodonta</name>
    <name type="common">roundjaw bonefish</name>
    <dbReference type="NCBI Taxonomy" id="121402"/>
    <lineage>
        <taxon>Eukaryota</taxon>
        <taxon>Metazoa</taxon>
        <taxon>Chordata</taxon>
        <taxon>Craniata</taxon>
        <taxon>Vertebrata</taxon>
        <taxon>Euteleostomi</taxon>
        <taxon>Actinopterygii</taxon>
        <taxon>Neopterygii</taxon>
        <taxon>Teleostei</taxon>
        <taxon>Albuliformes</taxon>
        <taxon>Albulidae</taxon>
        <taxon>Albula</taxon>
    </lineage>
</organism>
<feature type="compositionally biased region" description="Basic and acidic residues" evidence="1">
    <location>
        <begin position="11"/>
        <end position="32"/>
    </location>
</feature>
<dbReference type="EMBL" id="JAFBMS010000135">
    <property type="protein sequence ID" value="KAG9334896.1"/>
    <property type="molecule type" value="Genomic_DNA"/>
</dbReference>
<proteinExistence type="predicted"/>
<comment type="caution">
    <text evidence="2">The sequence shown here is derived from an EMBL/GenBank/DDBJ whole genome shotgun (WGS) entry which is preliminary data.</text>
</comment>
<gene>
    <name evidence="2" type="ORF">JZ751_006376</name>
</gene>
<name>A0A8T2N4Q2_9TELE</name>
<dbReference type="AlphaFoldDB" id="A0A8T2N4Q2"/>